<dbReference type="NCBIfam" id="TIGR00426">
    <property type="entry name" value="competence protein ComEA helix-hairpin-helix repeat region"/>
    <property type="match status" value="1"/>
</dbReference>
<dbReference type="PANTHER" id="PTHR21180:SF32">
    <property type="entry name" value="ENDONUCLEASE_EXONUCLEASE_PHOSPHATASE FAMILY DOMAIN-CONTAINING PROTEIN 1"/>
    <property type="match status" value="1"/>
</dbReference>
<gene>
    <name evidence="4" type="ORF">A5888_000569</name>
    <name evidence="3" type="ORF">A5888_000602</name>
</gene>
<keyword evidence="5" id="KW-1185">Reference proteome</keyword>
<keyword evidence="1" id="KW-0812">Transmembrane</keyword>
<dbReference type="Gene3D" id="1.10.150.310">
    <property type="entry name" value="Tex RuvX-like domain-like"/>
    <property type="match status" value="1"/>
</dbReference>
<evidence type="ECO:0000313" key="3">
    <source>
        <dbReference type="EMBL" id="OTP18788.1"/>
    </source>
</evidence>
<dbReference type="InterPro" id="IPR004509">
    <property type="entry name" value="Competence_ComEA_HhH"/>
</dbReference>
<dbReference type="AlphaFoldDB" id="A0A242KDC4"/>
<dbReference type="GO" id="GO:0015627">
    <property type="term" value="C:type II protein secretion system complex"/>
    <property type="evidence" value="ECO:0007669"/>
    <property type="project" value="TreeGrafter"/>
</dbReference>
<dbReference type="GO" id="GO:0015628">
    <property type="term" value="P:protein secretion by the type II secretion system"/>
    <property type="evidence" value="ECO:0007669"/>
    <property type="project" value="TreeGrafter"/>
</dbReference>
<dbReference type="GO" id="GO:0003677">
    <property type="term" value="F:DNA binding"/>
    <property type="evidence" value="ECO:0007669"/>
    <property type="project" value="InterPro"/>
</dbReference>
<evidence type="ECO:0000256" key="1">
    <source>
        <dbReference type="SAM" id="Phobius"/>
    </source>
</evidence>
<dbReference type="Pfam" id="PF12836">
    <property type="entry name" value="HHH_3"/>
    <property type="match status" value="1"/>
</dbReference>
<dbReference type="SMART" id="SM00278">
    <property type="entry name" value="HhH1"/>
    <property type="match status" value="2"/>
</dbReference>
<dbReference type="Pfam" id="PF10531">
    <property type="entry name" value="SLBB"/>
    <property type="match status" value="1"/>
</dbReference>
<dbReference type="PANTHER" id="PTHR21180">
    <property type="entry name" value="ENDONUCLEASE/EXONUCLEASE/PHOSPHATASE FAMILY DOMAIN-CONTAINING PROTEIN 1"/>
    <property type="match status" value="1"/>
</dbReference>
<protein>
    <submittedName>
        <fullName evidence="4">Competence protein ComEA</fullName>
    </submittedName>
</protein>
<dbReference type="OrthoDB" id="9790239at2"/>
<feature type="domain" description="Helix-hairpin-helix DNA-binding motif class 1" evidence="2">
    <location>
        <begin position="155"/>
        <end position="174"/>
    </location>
</feature>
<dbReference type="InterPro" id="IPR019554">
    <property type="entry name" value="Soluble_ligand-bd"/>
</dbReference>
<feature type="transmembrane region" description="Helical" evidence="1">
    <location>
        <begin position="12"/>
        <end position="31"/>
    </location>
</feature>
<evidence type="ECO:0000259" key="2">
    <source>
        <dbReference type="SMART" id="SM00278"/>
    </source>
</evidence>
<name>A0A242KDC4_9ENTE</name>
<keyword evidence="1" id="KW-1133">Transmembrane helix</keyword>
<dbReference type="SUPFAM" id="SSF47781">
    <property type="entry name" value="RuvA domain 2-like"/>
    <property type="match status" value="1"/>
</dbReference>
<reference evidence="3" key="1">
    <citation type="submission" date="2017-05" db="EMBL/GenBank/DDBJ databases">
        <title>The Genome Sequence of Enterococcus sp. 9E7_DIV0242.</title>
        <authorList>
            <consortium name="The Broad Institute Genomics Platform"/>
            <consortium name="The Broad Institute Genomic Center for Infectious Diseases"/>
            <person name="Earl A."/>
            <person name="Manson A."/>
            <person name="Schwartman J."/>
            <person name="Gilmore M."/>
            <person name="Abouelleil A."/>
            <person name="Cao P."/>
            <person name="Chapman S."/>
            <person name="Cusick C."/>
            <person name="Shea T."/>
            <person name="Young S."/>
            <person name="Neafsey D."/>
            <person name="Nusbaum C."/>
            <person name="Birren B."/>
        </authorList>
    </citation>
    <scope>NUCLEOTIDE SEQUENCE [LARGE SCALE GENOMIC DNA]</scope>
    <source>
        <strain evidence="3">9E7_DIV0242</strain>
    </source>
</reference>
<feature type="domain" description="Helix-hairpin-helix DNA-binding motif class 1" evidence="2">
    <location>
        <begin position="185"/>
        <end position="204"/>
    </location>
</feature>
<evidence type="ECO:0000313" key="4">
    <source>
        <dbReference type="EMBL" id="WYJ88850.1"/>
    </source>
</evidence>
<dbReference type="Proteomes" id="UP000195141">
    <property type="component" value="Chromosome"/>
</dbReference>
<reference evidence="4" key="2">
    <citation type="submission" date="2017-05" db="EMBL/GenBank/DDBJ databases">
        <authorList>
            <consortium name="The Broad Institute Genomics Platform"/>
            <consortium name="The Broad Institute Genomic Center for Infectious Diseases"/>
            <person name="Earl A."/>
            <person name="Manson A."/>
            <person name="Schwartman J."/>
            <person name="Gilmore M."/>
            <person name="Abouelleil A."/>
            <person name="Cao P."/>
            <person name="Chapman S."/>
            <person name="Cusick C."/>
            <person name="Shea T."/>
            <person name="Young S."/>
            <person name="Neafsey D."/>
            <person name="Nusbaum C."/>
            <person name="Birren B."/>
        </authorList>
    </citation>
    <scope>NUCLEOTIDE SEQUENCE</scope>
    <source>
        <strain evidence="4">9E7_DIV0242</strain>
    </source>
</reference>
<dbReference type="InterPro" id="IPR051675">
    <property type="entry name" value="Endo/Exo/Phosphatase_dom_1"/>
</dbReference>
<dbReference type="EMBL" id="NGMM01000001">
    <property type="protein sequence ID" value="OTP18788.1"/>
    <property type="molecule type" value="Genomic_DNA"/>
</dbReference>
<accession>A0A242KDC4</accession>
<dbReference type="InterPro" id="IPR010994">
    <property type="entry name" value="RuvA_2-like"/>
</dbReference>
<dbReference type="EMBL" id="CP147247">
    <property type="protein sequence ID" value="WYJ88850.1"/>
    <property type="molecule type" value="Genomic_DNA"/>
</dbReference>
<organism evidence="3">
    <name type="scientific">Candidatus Enterococcus clewellii</name>
    <dbReference type="NCBI Taxonomy" id="1834193"/>
    <lineage>
        <taxon>Bacteria</taxon>
        <taxon>Bacillati</taxon>
        <taxon>Bacillota</taxon>
        <taxon>Bacilli</taxon>
        <taxon>Lactobacillales</taxon>
        <taxon>Enterococcaceae</taxon>
        <taxon>Enterococcus</taxon>
    </lineage>
</organism>
<evidence type="ECO:0000313" key="5">
    <source>
        <dbReference type="Proteomes" id="UP000195141"/>
    </source>
</evidence>
<dbReference type="RefSeq" id="WP_086347734.1">
    <property type="nucleotide sequence ID" value="NZ_CP147247.1"/>
</dbReference>
<dbReference type="InterPro" id="IPR003583">
    <property type="entry name" value="Hlx-hairpin-Hlx_DNA-bd_motif"/>
</dbReference>
<dbReference type="GO" id="GO:0006281">
    <property type="term" value="P:DNA repair"/>
    <property type="evidence" value="ECO:0007669"/>
    <property type="project" value="InterPro"/>
</dbReference>
<keyword evidence="1" id="KW-0472">Membrane</keyword>
<proteinExistence type="predicted"/>
<sequence>MKEKIMHYRYWLISVFLIVTLIAFFCLRFILASNRMPEATSEEWLTSSTISEDNLLTASSEEALKSMYVDVKGAIMKPGIYPVEAEMRVWDVLELAGGVTELADENKINFSQKVEDQMVIYVPEIGEETDAVPVEQFSEKGVDSGKINLNTATEQELMTLSGIGQKKAQEIISYREVHGKFTAVEDLALISGFGEKTVEKLREFICVS</sequence>
<reference evidence="4" key="3">
    <citation type="submission" date="2024-03" db="EMBL/GenBank/DDBJ databases">
        <title>The Genome Sequence of Enterococcus sp. DIV0242b.</title>
        <authorList>
            <consortium name="The Broad Institute Genomics Platform"/>
            <consortium name="The Broad Institute Microbial Omics Core"/>
            <consortium name="The Broad Institute Genomic Center for Infectious Diseases"/>
            <person name="Earl A."/>
            <person name="Manson A."/>
            <person name="Gilmore M."/>
            <person name="Schwartman J."/>
            <person name="Shea T."/>
            <person name="Abouelleil A."/>
            <person name="Cao P."/>
            <person name="Chapman S."/>
            <person name="Cusick C."/>
            <person name="Young S."/>
            <person name="Neafsey D."/>
            <person name="Nusbaum C."/>
            <person name="Birren B."/>
        </authorList>
    </citation>
    <scope>NUCLEOTIDE SEQUENCE</scope>
    <source>
        <strain evidence="4">9E7_DIV0242</strain>
    </source>
</reference>
<dbReference type="Gene3D" id="3.10.560.10">
    <property type="entry name" value="Outer membrane lipoprotein wza domain like"/>
    <property type="match status" value="1"/>
</dbReference>